<organism evidence="1 2">
    <name type="scientific">Methanoculleus nereidis</name>
    <dbReference type="NCBI Taxonomy" id="2735141"/>
    <lineage>
        <taxon>Archaea</taxon>
        <taxon>Methanobacteriati</taxon>
        <taxon>Methanobacteriota</taxon>
        <taxon>Stenosarchaea group</taxon>
        <taxon>Methanomicrobia</taxon>
        <taxon>Methanomicrobiales</taxon>
        <taxon>Methanomicrobiaceae</taxon>
        <taxon>Methanoculleus</taxon>
    </lineage>
</organism>
<reference evidence="1 2" key="1">
    <citation type="submission" date="2020-05" db="EMBL/GenBank/DDBJ databases">
        <title>Isolation and characterization of methanoarchaea from a cold seep at offshore SW Taiwan.</title>
        <authorList>
            <person name="Chen Y.-W."/>
            <person name="Chen S.-C."/>
            <person name="Lai M.-C."/>
        </authorList>
    </citation>
    <scope>NUCLEOTIDE SEQUENCE [LARGE SCALE GENOMIC DNA]</scope>
    <source>
        <strain evidence="1 2">YWC-01</strain>
    </source>
</reference>
<dbReference type="RefSeq" id="WP_317296234.1">
    <property type="nucleotide sequence ID" value="NZ_JABFFQ010000005.1"/>
</dbReference>
<gene>
    <name evidence="1" type="ORF">HL657_07665</name>
</gene>
<dbReference type="EMBL" id="JABFFQ010000005">
    <property type="protein sequence ID" value="MDV4343051.1"/>
    <property type="molecule type" value="Genomic_DNA"/>
</dbReference>
<dbReference type="Proteomes" id="UP001273768">
    <property type="component" value="Unassembled WGS sequence"/>
</dbReference>
<accession>A0ABU3Z2N5</accession>
<protein>
    <submittedName>
        <fullName evidence="1">Uncharacterized protein</fullName>
    </submittedName>
</protein>
<proteinExistence type="predicted"/>
<name>A0ABU3Z2N5_9EURY</name>
<evidence type="ECO:0000313" key="1">
    <source>
        <dbReference type="EMBL" id="MDV4343051.1"/>
    </source>
</evidence>
<comment type="caution">
    <text evidence="1">The sequence shown here is derived from an EMBL/GenBank/DDBJ whole genome shotgun (WGS) entry which is preliminary data.</text>
</comment>
<evidence type="ECO:0000313" key="2">
    <source>
        <dbReference type="Proteomes" id="UP001273768"/>
    </source>
</evidence>
<sequence length="388" mass="43787">MTREVRITDYACADDTDLRALSADIGPGKIVTPVKTINPRDFYADTDFPRNLTSLHETYLKFDDGSLQRMDEDKAYSMQKNKDISRNRKRAHHSPGLCFVEFKTRGQGGRYPTAHEIDVLTNAAYSYSDITPIPSVPKMARSINRENFGEFLQYLLSCIESIEVRNKKCILGYIPSAAALYTQKIVDFYLDHGINAYYIDFDGTMVQSHLDSLNALKRRLAARGYEENNFLSYINVSFGKAINDQNVLSARDLLAYGYGLDCLGGNHVGPKRNPEFYEWLKAQKSIARNTTRLLNIRDYGYYRADLLGEAARGVYPEGALIKYEESLSAAPGRQKRLLQIVNMQQQCLEAETLRGVIDESGDASLDYFSSKKNVVKGDLKGLARRGGR</sequence>
<keyword evidence="2" id="KW-1185">Reference proteome</keyword>